<evidence type="ECO:0000256" key="2">
    <source>
        <dbReference type="ARBA" id="ARBA00023239"/>
    </source>
</evidence>
<dbReference type="GO" id="GO:0006171">
    <property type="term" value="P:cAMP biosynthetic process"/>
    <property type="evidence" value="ECO:0007669"/>
    <property type="project" value="InterPro"/>
</dbReference>
<dbReference type="GO" id="GO:0005886">
    <property type="term" value="C:plasma membrane"/>
    <property type="evidence" value="ECO:0007669"/>
    <property type="project" value="InterPro"/>
</dbReference>
<feature type="transmembrane region" description="Helical" evidence="3">
    <location>
        <begin position="139"/>
        <end position="157"/>
    </location>
</feature>
<dbReference type="GO" id="GO:0000166">
    <property type="term" value="F:nucleotide binding"/>
    <property type="evidence" value="ECO:0007669"/>
    <property type="project" value="UniProtKB-KW"/>
</dbReference>
<organism evidence="5">
    <name type="scientific">Culicoides sonorensis</name>
    <name type="common">Biting midge</name>
    <dbReference type="NCBI Taxonomy" id="179676"/>
    <lineage>
        <taxon>Eukaryota</taxon>
        <taxon>Metazoa</taxon>
        <taxon>Ecdysozoa</taxon>
        <taxon>Arthropoda</taxon>
        <taxon>Hexapoda</taxon>
        <taxon>Insecta</taxon>
        <taxon>Pterygota</taxon>
        <taxon>Neoptera</taxon>
        <taxon>Endopterygota</taxon>
        <taxon>Diptera</taxon>
        <taxon>Nematocera</taxon>
        <taxon>Chironomoidea</taxon>
        <taxon>Ceratopogonidae</taxon>
        <taxon>Ceratopogoninae</taxon>
        <taxon>Culicoides</taxon>
        <taxon>Monoculicoides</taxon>
    </lineage>
</organism>
<keyword evidence="3" id="KW-1133">Transmembrane helix</keyword>
<keyword evidence="3" id="KW-0812">Transmembrane</keyword>
<feature type="transmembrane region" description="Helical" evidence="3">
    <location>
        <begin position="103"/>
        <end position="127"/>
    </location>
</feature>
<dbReference type="Pfam" id="PF06327">
    <property type="entry name" value="Adcy_cons_dom"/>
    <property type="match status" value="1"/>
</dbReference>
<dbReference type="VEuPathDB" id="VectorBase:CSON004710"/>
<gene>
    <name evidence="5" type="primary">CSON004710</name>
</gene>
<dbReference type="InterPro" id="IPR009398">
    <property type="entry name" value="Adcy_conserved_dom"/>
</dbReference>
<evidence type="ECO:0000256" key="1">
    <source>
        <dbReference type="ARBA" id="ARBA00022741"/>
    </source>
</evidence>
<dbReference type="PANTHER" id="PTHR45627:SF26">
    <property type="entry name" value="ADENYLATE CYCLASE TYPE 1"/>
    <property type="match status" value="1"/>
</dbReference>
<dbReference type="GO" id="GO:0004016">
    <property type="term" value="F:adenylate cyclase activity"/>
    <property type="evidence" value="ECO:0007669"/>
    <property type="project" value="InterPro"/>
</dbReference>
<evidence type="ECO:0000256" key="3">
    <source>
        <dbReference type="SAM" id="Phobius"/>
    </source>
</evidence>
<feature type="domain" description="Adenylate cyclase conserved" evidence="4">
    <location>
        <begin position="15"/>
        <end position="71"/>
    </location>
</feature>
<name>A0A336MT07_CULSO</name>
<dbReference type="GO" id="GO:0007189">
    <property type="term" value="P:adenylate cyclase-activating G protein-coupled receptor signaling pathway"/>
    <property type="evidence" value="ECO:0007669"/>
    <property type="project" value="TreeGrafter"/>
</dbReference>
<keyword evidence="3" id="KW-0472">Membrane</keyword>
<evidence type="ECO:0000259" key="4">
    <source>
        <dbReference type="Pfam" id="PF06327"/>
    </source>
</evidence>
<keyword evidence="2" id="KW-0456">Lyase</keyword>
<feature type="transmembrane region" description="Helical" evidence="3">
    <location>
        <begin position="75"/>
        <end position="97"/>
    </location>
</feature>
<evidence type="ECO:0000313" key="5">
    <source>
        <dbReference type="EMBL" id="SSX32229.1"/>
    </source>
</evidence>
<dbReference type="PANTHER" id="PTHR45627">
    <property type="entry name" value="ADENYLATE CYCLASE TYPE 1"/>
    <property type="match status" value="1"/>
</dbReference>
<dbReference type="AlphaFoldDB" id="A0A336MT07"/>
<protein>
    <submittedName>
        <fullName evidence="5">CSON004710 protein</fullName>
    </submittedName>
</protein>
<accession>A0A336MT07</accession>
<keyword evidence="1" id="KW-0547">Nucleotide-binding</keyword>
<reference evidence="5" key="1">
    <citation type="submission" date="2018-07" db="EMBL/GenBank/DDBJ databases">
        <authorList>
            <person name="Quirk P.G."/>
            <person name="Krulwich T.A."/>
        </authorList>
    </citation>
    <scope>NUCLEOTIDE SEQUENCE</scope>
</reference>
<proteinExistence type="predicted"/>
<dbReference type="EMBL" id="UFQT01001961">
    <property type="protein sequence ID" value="SSX32229.1"/>
    <property type="molecule type" value="Genomic_DNA"/>
</dbReference>
<sequence>MKAHLINNVTEKFKRPFKKRHSSVYHQPTNRVNKFLSQAIEARSIDREKSVHVNQFTLRFRESEKERLYHQDFDLGFTCSILCSFFLLILSAGLQVSALPRTLILLLLFLTAFIWISAILMLLLAARLKWIVWDVSQSFSLRLAITVFTIVLLYSVGQVNVFTCLSDHPCNTNFTTKPPTTTMLPLSIINDGYKDGDFMRGGSNSIHSNSNNNFVNGHHHHFVHDDSHRKCALPQYIALSATFAFLSVSLFLR</sequence>
<feature type="transmembrane region" description="Helical" evidence="3">
    <location>
        <begin position="233"/>
        <end position="252"/>
    </location>
</feature>